<evidence type="ECO:0000256" key="5">
    <source>
        <dbReference type="ARBA" id="ARBA00058766"/>
    </source>
</evidence>
<keyword evidence="11" id="KW-1185">Reference proteome</keyword>
<dbReference type="Proteomes" id="UP000003704">
    <property type="component" value="Unassembled WGS sequence"/>
</dbReference>
<sequence>MRPPLPFSASFLIRSLHTVAIAGSCTIALASLCACDRPDTAASPTQAAASEAAAPQPDPLIRLSDDLRRDAGIQVAVAGPQAIAQTLPVHGELVSASDRVHRVAARYPGVARQIAKNIGDRVSKGETLVVVESNDSLEPYRIVSPGAGRVLERHVNVGEAMAEQTLFVIGDLSQVWAELAVFPRDAARLHPGMEVDVRLDRGSDPQRAKIDYIAPGTDAQRRIVVRATLDNSDGRWPPGAFVNAQLIVDERNAAVAVPQSAVQYDEGQPLVFIETDGGFAARPVRLGLQDRAHVEVLEGLSAGERVVIANSFLLKSEWLEGGHDD</sequence>
<feature type="signal peptide" evidence="6">
    <location>
        <begin position="1"/>
        <end position="30"/>
    </location>
</feature>
<dbReference type="InterPro" id="IPR011053">
    <property type="entry name" value="Single_hybrid_motif"/>
</dbReference>
<feature type="chain" id="PRO_5003714488" evidence="6">
    <location>
        <begin position="31"/>
        <end position="325"/>
    </location>
</feature>
<dbReference type="InterPro" id="IPR058649">
    <property type="entry name" value="CzcB_C"/>
</dbReference>
<dbReference type="GO" id="GO:0046914">
    <property type="term" value="F:transition metal ion binding"/>
    <property type="evidence" value="ECO:0007669"/>
    <property type="project" value="TreeGrafter"/>
</dbReference>
<evidence type="ECO:0000259" key="8">
    <source>
        <dbReference type="Pfam" id="PF25973"/>
    </source>
</evidence>
<dbReference type="Pfam" id="PF25973">
    <property type="entry name" value="BSH_CzcB"/>
    <property type="match status" value="1"/>
</dbReference>
<proteinExistence type="inferred from homology"/>
<keyword evidence="2" id="KW-0813">Transport</keyword>
<dbReference type="OrthoDB" id="9768185at2"/>
<dbReference type="PROSITE" id="PS51257">
    <property type="entry name" value="PROKAR_LIPOPROTEIN"/>
    <property type="match status" value="1"/>
</dbReference>
<dbReference type="NCBIfam" id="TIGR01730">
    <property type="entry name" value="RND_mfp"/>
    <property type="match status" value="1"/>
</dbReference>
<dbReference type="SUPFAM" id="SSF51230">
    <property type="entry name" value="Single hybrid motif"/>
    <property type="match status" value="1"/>
</dbReference>
<dbReference type="RefSeq" id="WP_007184244.1">
    <property type="nucleotide sequence ID" value="NZ_AKGD01000001.1"/>
</dbReference>
<dbReference type="InterPro" id="IPR058647">
    <property type="entry name" value="BSH_CzcB-like"/>
</dbReference>
<dbReference type="GO" id="GO:0046686">
    <property type="term" value="P:response to cadmium ion"/>
    <property type="evidence" value="ECO:0007669"/>
    <property type="project" value="UniProtKB-KW"/>
</dbReference>
<accession>I8TC06</accession>
<comment type="similarity">
    <text evidence="1">Belongs to the membrane fusion protein (MFP) (TC 8.A.1) family.</text>
</comment>
<keyword evidence="4" id="KW-0105">Cadmium resistance</keyword>
<evidence type="ECO:0000256" key="1">
    <source>
        <dbReference type="ARBA" id="ARBA00009477"/>
    </source>
</evidence>
<protein>
    <submittedName>
        <fullName evidence="10">Uncharacterized protein</fullName>
    </submittedName>
</protein>
<dbReference type="Pfam" id="PF25975">
    <property type="entry name" value="CzcB_C"/>
    <property type="match status" value="1"/>
</dbReference>
<dbReference type="GO" id="GO:0015679">
    <property type="term" value="P:plasma membrane copper ion transport"/>
    <property type="evidence" value="ECO:0007669"/>
    <property type="project" value="TreeGrafter"/>
</dbReference>
<evidence type="ECO:0000313" key="11">
    <source>
        <dbReference type="Proteomes" id="UP000003704"/>
    </source>
</evidence>
<dbReference type="GO" id="GO:0022857">
    <property type="term" value="F:transmembrane transporter activity"/>
    <property type="evidence" value="ECO:0007669"/>
    <property type="project" value="InterPro"/>
</dbReference>
<dbReference type="CDD" id="cd06850">
    <property type="entry name" value="biotinyl_domain"/>
    <property type="match status" value="1"/>
</dbReference>
<evidence type="ECO:0000256" key="2">
    <source>
        <dbReference type="ARBA" id="ARBA00022448"/>
    </source>
</evidence>
<dbReference type="PANTHER" id="PTHR30097:SF4">
    <property type="entry name" value="SLR6042 PROTEIN"/>
    <property type="match status" value="1"/>
</dbReference>
<dbReference type="Gene3D" id="2.40.420.20">
    <property type="match status" value="1"/>
</dbReference>
<name>I8TC06_9GAMM</name>
<dbReference type="AlphaFoldDB" id="I8TC06"/>
<dbReference type="InterPro" id="IPR006143">
    <property type="entry name" value="RND_pump_MFP"/>
</dbReference>
<dbReference type="GO" id="GO:0016020">
    <property type="term" value="C:membrane"/>
    <property type="evidence" value="ECO:0007669"/>
    <property type="project" value="InterPro"/>
</dbReference>
<comment type="caution">
    <text evidence="10">The sequence shown here is derived from an EMBL/GenBank/DDBJ whole genome shotgun (WGS) entry which is preliminary data.</text>
</comment>
<dbReference type="InterPro" id="IPR058792">
    <property type="entry name" value="Beta-barrel_RND_2"/>
</dbReference>
<dbReference type="Gene3D" id="2.40.30.170">
    <property type="match status" value="1"/>
</dbReference>
<feature type="domain" description="CusB-like beta-barrel" evidence="7">
    <location>
        <begin position="174"/>
        <end position="246"/>
    </location>
</feature>
<dbReference type="PANTHER" id="PTHR30097">
    <property type="entry name" value="CATION EFFLUX SYSTEM PROTEIN CUSB"/>
    <property type="match status" value="1"/>
</dbReference>
<feature type="domain" description="CzcB-like C-terminal circularly permuted SH3-like" evidence="9">
    <location>
        <begin position="255"/>
        <end position="315"/>
    </location>
</feature>
<dbReference type="GO" id="GO:0030288">
    <property type="term" value="C:outer membrane-bounded periplasmic space"/>
    <property type="evidence" value="ECO:0007669"/>
    <property type="project" value="TreeGrafter"/>
</dbReference>
<dbReference type="EMBL" id="AKGD01000001">
    <property type="protein sequence ID" value="EIT71153.1"/>
    <property type="molecule type" value="Genomic_DNA"/>
</dbReference>
<gene>
    <name evidence="10" type="ORF">WQQ_12900</name>
</gene>
<comment type="function">
    <text evidence="5">CzcA and CzcB together would act in zinc efflux nearly as effectively as the complete czc efflux system (CzcABC). The CzcB protein is thought to funnel zinc cations to the CzcA transport protein.</text>
</comment>
<evidence type="ECO:0000256" key="6">
    <source>
        <dbReference type="SAM" id="SignalP"/>
    </source>
</evidence>
<dbReference type="InterPro" id="IPR051909">
    <property type="entry name" value="MFP_Cation_Efflux"/>
</dbReference>
<dbReference type="FunFam" id="2.40.420.20:FF:000006">
    <property type="entry name" value="RND family efflux transporter MFP subunit"/>
    <property type="match status" value="1"/>
</dbReference>
<keyword evidence="3" id="KW-0862">Zinc</keyword>
<evidence type="ECO:0000259" key="7">
    <source>
        <dbReference type="Pfam" id="PF25954"/>
    </source>
</evidence>
<dbReference type="GO" id="GO:0060003">
    <property type="term" value="P:copper ion export"/>
    <property type="evidence" value="ECO:0007669"/>
    <property type="project" value="TreeGrafter"/>
</dbReference>
<evidence type="ECO:0000256" key="4">
    <source>
        <dbReference type="ARBA" id="ARBA00043263"/>
    </source>
</evidence>
<organism evidence="10 11">
    <name type="scientific">Hydrocarboniphaga effusa AP103</name>
    <dbReference type="NCBI Taxonomy" id="1172194"/>
    <lineage>
        <taxon>Bacteria</taxon>
        <taxon>Pseudomonadati</taxon>
        <taxon>Pseudomonadota</taxon>
        <taxon>Gammaproteobacteria</taxon>
        <taxon>Nevskiales</taxon>
        <taxon>Nevskiaceae</taxon>
        <taxon>Hydrocarboniphaga</taxon>
    </lineage>
</organism>
<evidence type="ECO:0000259" key="9">
    <source>
        <dbReference type="Pfam" id="PF25975"/>
    </source>
</evidence>
<dbReference type="FunFam" id="2.40.30.170:FF:000010">
    <property type="entry name" value="Efflux RND transporter periplasmic adaptor subunit"/>
    <property type="match status" value="1"/>
</dbReference>
<dbReference type="Pfam" id="PF25954">
    <property type="entry name" value="Beta-barrel_RND_2"/>
    <property type="match status" value="1"/>
</dbReference>
<reference evidence="10 11" key="1">
    <citation type="journal article" date="2012" name="J. Bacteriol.">
        <title>Genome Sequence of n-Alkane-Degrading Hydrocarboniphaga effusa Strain AP103T (ATCC BAA-332T).</title>
        <authorList>
            <person name="Chang H.K."/>
            <person name="Zylstra G.J."/>
            <person name="Chae J.C."/>
        </authorList>
    </citation>
    <scope>NUCLEOTIDE SEQUENCE [LARGE SCALE GENOMIC DNA]</scope>
    <source>
        <strain evidence="10 11">AP103</strain>
    </source>
</reference>
<dbReference type="STRING" id="1172194.WQQ_12900"/>
<evidence type="ECO:0000256" key="3">
    <source>
        <dbReference type="ARBA" id="ARBA00022833"/>
    </source>
</evidence>
<evidence type="ECO:0000313" key="10">
    <source>
        <dbReference type="EMBL" id="EIT71153.1"/>
    </source>
</evidence>
<keyword evidence="6" id="KW-0732">Signal</keyword>
<feature type="domain" description="CzcB-like barrel-sandwich hybrid" evidence="8">
    <location>
        <begin position="100"/>
        <end position="171"/>
    </location>
</feature>